<proteinExistence type="predicted"/>
<dbReference type="RefSeq" id="WP_091352318.1">
    <property type="nucleotide sequence ID" value="NZ_AP025284.1"/>
</dbReference>
<name>A0A1H9CKR0_9GAMM</name>
<dbReference type="Proteomes" id="UP000198749">
    <property type="component" value="Unassembled WGS sequence"/>
</dbReference>
<accession>A0A1H9CKR0</accession>
<evidence type="ECO:0000313" key="1">
    <source>
        <dbReference type="EMBL" id="SEQ01627.1"/>
    </source>
</evidence>
<keyword evidence="2" id="KW-1185">Reference proteome</keyword>
<evidence type="ECO:0000313" key="2">
    <source>
        <dbReference type="Proteomes" id="UP000198749"/>
    </source>
</evidence>
<dbReference type="STRING" id="355243.SAMN03080615_00027"/>
<dbReference type="EMBL" id="FOGB01000001">
    <property type="protein sequence ID" value="SEQ01627.1"/>
    <property type="molecule type" value="Genomic_DNA"/>
</dbReference>
<sequence>MKDARIIETSNKKLGRSHSLELAEKEFKAVKFNIESEKELYNFFVAERNRPIQIFCKATGATREGDFKNIGYGPFYGKRDISRIFSEKPKSIILKPNAENGKYAYSVIAFLKLEAGYTQLHYGIPETALKLTEESFEGLSCYLNGLTYPPLLPPQSNTFGINTREFEIRVNEYNKSQ</sequence>
<gene>
    <name evidence="1" type="ORF">SAMN03080615_00027</name>
</gene>
<protein>
    <submittedName>
        <fullName evidence="1">Uncharacterized protein</fullName>
    </submittedName>
</protein>
<dbReference type="AlphaFoldDB" id="A0A1H9CKR0"/>
<organism evidence="1 2">
    <name type="scientific">Amphritea atlantica</name>
    <dbReference type="NCBI Taxonomy" id="355243"/>
    <lineage>
        <taxon>Bacteria</taxon>
        <taxon>Pseudomonadati</taxon>
        <taxon>Pseudomonadota</taxon>
        <taxon>Gammaproteobacteria</taxon>
        <taxon>Oceanospirillales</taxon>
        <taxon>Oceanospirillaceae</taxon>
        <taxon>Amphritea</taxon>
    </lineage>
</organism>
<reference evidence="2" key="1">
    <citation type="submission" date="2016-10" db="EMBL/GenBank/DDBJ databases">
        <authorList>
            <person name="Varghese N."/>
            <person name="Submissions S."/>
        </authorList>
    </citation>
    <scope>NUCLEOTIDE SEQUENCE [LARGE SCALE GENOMIC DNA]</scope>
    <source>
        <strain evidence="2">DSM 18887</strain>
    </source>
</reference>